<dbReference type="Proteomes" id="UP000241071">
    <property type="component" value="Segment"/>
</dbReference>
<keyword evidence="2" id="KW-1185">Reference proteome</keyword>
<gene>
    <name evidence="1" type="ORF">glt_00646</name>
</gene>
<sequence length="319" mass="37352">MSNNKKIVKALKISKIDINKITIGSKLVDKRVPVYYNGNSSGLVYQTPFLEVKEKIRRVNENVKLYNIDTWFKGDSNKRIAGFYQFIDIFEDHISSLVEKQVINSNNKWFNNQQNINVKSLIRLLETDNNISYVKWTFDLTNNNIFVDENKNVFNPEDIDESYAIKLIIEVADLWIHENQFGPAAVVRKILVKKIESSREYEFDDTDSDNFDNEELISALATEQKPSNPKQNNSRQNNMYEKINKQTLVDESVINKAKNVGEISRNFIKENVRNNMNNKKQVRNDRYISKPMKNNEDNYFIMQNNEHVNIVSDDEDSIF</sequence>
<name>M1PC00_9VIRU</name>
<evidence type="ECO:0000313" key="1">
    <source>
        <dbReference type="EMBL" id="AGF85454.1"/>
    </source>
</evidence>
<dbReference type="EMBL" id="KC008572">
    <property type="protein sequence ID" value="AGF85454.1"/>
    <property type="molecule type" value="Genomic_DNA"/>
</dbReference>
<proteinExistence type="predicted"/>
<reference evidence="1 2" key="1">
    <citation type="submission" date="2012-10" db="EMBL/GenBank/DDBJ databases">
        <title>Complete genome sequence of Moumouvirus goulette.</title>
        <authorList>
            <person name="Fournous G."/>
            <person name="Bougalmi M."/>
            <person name="Colson P."/>
        </authorList>
    </citation>
    <scope>NUCLEOTIDE SEQUENCE [LARGE SCALE GENOMIC DNA]</scope>
</reference>
<protein>
    <submittedName>
        <fullName evidence="1">Uncharacterized protein</fullName>
    </submittedName>
</protein>
<evidence type="ECO:0000313" key="2">
    <source>
        <dbReference type="Proteomes" id="UP000241071"/>
    </source>
</evidence>
<accession>M1PC00</accession>
<organism evidence="1 2">
    <name type="scientific">Moumouvirus goulette</name>
    <dbReference type="NCBI Taxonomy" id="1247379"/>
    <lineage>
        <taxon>Viruses</taxon>
        <taxon>Varidnaviria</taxon>
        <taxon>Bamfordvirae</taxon>
        <taxon>Nucleocytoviricota</taxon>
        <taxon>Megaviricetes</taxon>
        <taxon>Imitervirales</taxon>
        <taxon>Mimiviridae</taxon>
        <taxon>Megamimivirinae</taxon>
        <taxon>Moumouvirus</taxon>
        <taxon>Moumouvirus goulettemassiliense</taxon>
    </lineage>
</organism>